<reference evidence="1 2" key="1">
    <citation type="journal article" date="2008" name="Nat. Biotechnol.">
        <title>Genome sequencing and analysis of the filamentous fungus Penicillium chrysogenum.</title>
        <authorList>
            <person name="van den Berg M.A."/>
            <person name="Albang R."/>
            <person name="Albermann K."/>
            <person name="Badger J.H."/>
            <person name="Daran J.-M."/>
            <person name="Driessen A.J.M."/>
            <person name="Garcia-Estrada C."/>
            <person name="Fedorova N.D."/>
            <person name="Harris D.M."/>
            <person name="Heijne W.H.M."/>
            <person name="Joardar V.S."/>
            <person name="Kiel J.A.K.W."/>
            <person name="Kovalchuk A."/>
            <person name="Martin J.F."/>
            <person name="Nierman W.C."/>
            <person name="Nijland J.G."/>
            <person name="Pronk J.T."/>
            <person name="Roubos J.A."/>
            <person name="van der Klei I.J."/>
            <person name="van Peij N.N.M.E."/>
            <person name="Veenhuis M."/>
            <person name="von Doehren H."/>
            <person name="Wagner C."/>
            <person name="Wortman J.R."/>
            <person name="Bovenberg R.A.L."/>
        </authorList>
    </citation>
    <scope>NUCLEOTIDE SEQUENCE [LARGE SCALE GENOMIC DNA]</scope>
    <source>
        <strain evidence="2">ATCC 28089 / DSM 1075 / NRRL 1951 / Wisconsin 54-1255</strain>
    </source>
</reference>
<dbReference type="VEuPathDB" id="FungiDB:PCH_Pc22g13570"/>
<dbReference type="EMBL" id="AM920437">
    <property type="protein sequence ID" value="CAP98645.1"/>
    <property type="molecule type" value="Genomic_DNA"/>
</dbReference>
<dbReference type="AlphaFoldDB" id="B6HTL0"/>
<gene>
    <name evidence="1" type="ORF">Pc22g13570</name>
    <name evidence="1" type="ORF">PCH_Pc22g13570</name>
</gene>
<evidence type="ECO:0000313" key="2">
    <source>
        <dbReference type="Proteomes" id="UP000000724"/>
    </source>
</evidence>
<dbReference type="Proteomes" id="UP000000724">
    <property type="component" value="Contig Pc00c22"/>
</dbReference>
<protein>
    <submittedName>
        <fullName evidence="1">Uncharacterized protein</fullName>
    </submittedName>
</protein>
<evidence type="ECO:0000313" key="1">
    <source>
        <dbReference type="EMBL" id="CAP98645.1"/>
    </source>
</evidence>
<organism evidence="1 2">
    <name type="scientific">Penicillium rubens (strain ATCC 28089 / DSM 1075 / NRRL 1951 / Wisconsin 54-1255)</name>
    <name type="common">Penicillium chrysogenum</name>
    <dbReference type="NCBI Taxonomy" id="500485"/>
    <lineage>
        <taxon>Eukaryota</taxon>
        <taxon>Fungi</taxon>
        <taxon>Dikarya</taxon>
        <taxon>Ascomycota</taxon>
        <taxon>Pezizomycotina</taxon>
        <taxon>Eurotiomycetes</taxon>
        <taxon>Eurotiomycetidae</taxon>
        <taxon>Eurotiales</taxon>
        <taxon>Aspergillaceae</taxon>
        <taxon>Penicillium</taxon>
        <taxon>Penicillium chrysogenum species complex</taxon>
    </lineage>
</organism>
<accession>B6HTL0</accession>
<keyword evidence="2" id="KW-1185">Reference proteome</keyword>
<dbReference type="HOGENOM" id="CLU_1627636_0_0_1"/>
<sequence>MRCPSFLSAAKYADYLRPHNLSHFAFRLKMTTQSTSGQADNLPDYDSIQPRRAVIKGIQTLAAPEPRGGSVGGTVPVSISVIYPLLAVPGIQSERDNLRCSPDSDYASWVYFTENMGAHLTEDSEALYKPLLPFAPPRTTIVVPRIGNKSNKREIQMEVTEVE</sequence>
<name>B6HTL0_PENRW</name>
<proteinExistence type="predicted"/>
<dbReference type="OrthoDB" id="309640at2759"/>